<comment type="caution">
    <text evidence="2">The sequence shown here is derived from an EMBL/GenBank/DDBJ whole genome shotgun (WGS) entry which is preliminary data.</text>
</comment>
<organism evidence="2 3">
    <name type="scientific">Mitsuokella multacida DSM 20544</name>
    <dbReference type="NCBI Taxonomy" id="500635"/>
    <lineage>
        <taxon>Bacteria</taxon>
        <taxon>Bacillati</taxon>
        <taxon>Bacillota</taxon>
        <taxon>Negativicutes</taxon>
        <taxon>Selenomonadales</taxon>
        <taxon>Selenomonadaceae</taxon>
        <taxon>Mitsuokella</taxon>
    </lineage>
</organism>
<gene>
    <name evidence="2" type="ORF">MITSMUL_05273</name>
</gene>
<evidence type="ECO:0000259" key="1">
    <source>
        <dbReference type="Pfam" id="PF13358"/>
    </source>
</evidence>
<dbReference type="EMBL" id="ABWK02000020">
    <property type="protein sequence ID" value="EEX68270.1"/>
    <property type="molecule type" value="Genomic_DNA"/>
</dbReference>
<dbReference type="NCBIfam" id="NF033545">
    <property type="entry name" value="transpos_IS630"/>
    <property type="match status" value="1"/>
</dbReference>
<evidence type="ECO:0000313" key="2">
    <source>
        <dbReference type="EMBL" id="EEX68270.1"/>
    </source>
</evidence>
<evidence type="ECO:0000313" key="3">
    <source>
        <dbReference type="Proteomes" id="UP000003671"/>
    </source>
</evidence>
<accession>C9KPW5</accession>
<dbReference type="AlphaFoldDB" id="C9KPW5"/>
<dbReference type="InterPro" id="IPR038717">
    <property type="entry name" value="Tc1-like_DDE_dom"/>
</dbReference>
<sequence length="208" mass="24631">MEDIIDVYERPYARKRPVVCLDEKPLQLLGEVREPLLMRPGAVEKIDAEYKRNGTCSIFAIVEPLTGHQHISVRERRTALDWAEEIRYLCDVMYPRAERIVLVMDNLNTHTLGSLYKRFKPDEARRLAERLEIHHTPKHGSWLNMAEIELNVLTRQCLNRRIESLAKLQREVRAWENKRNKKPTPIHWLFTKEKARVKLVSLYPDLTR</sequence>
<dbReference type="Proteomes" id="UP000003671">
    <property type="component" value="Unassembled WGS sequence"/>
</dbReference>
<protein>
    <recommendedName>
        <fullName evidence="1">Tc1-like transposase DDE domain-containing protein</fullName>
    </recommendedName>
</protein>
<feature type="domain" description="Tc1-like transposase DDE" evidence="1">
    <location>
        <begin position="17"/>
        <end position="168"/>
    </location>
</feature>
<reference evidence="2" key="1">
    <citation type="submission" date="2009-09" db="EMBL/GenBank/DDBJ databases">
        <authorList>
            <person name="Weinstock G."/>
            <person name="Sodergren E."/>
            <person name="Clifton S."/>
            <person name="Fulton L."/>
            <person name="Fulton B."/>
            <person name="Courtney L."/>
            <person name="Fronick C."/>
            <person name="Harrison M."/>
            <person name="Strong C."/>
            <person name="Farmer C."/>
            <person name="Delahaunty K."/>
            <person name="Markovic C."/>
            <person name="Hall O."/>
            <person name="Minx P."/>
            <person name="Tomlinson C."/>
            <person name="Mitreva M."/>
            <person name="Nelson J."/>
            <person name="Hou S."/>
            <person name="Wollam A."/>
            <person name="Pepin K.H."/>
            <person name="Johnson M."/>
            <person name="Bhonagiri V."/>
            <person name="Nash W.E."/>
            <person name="Warren W."/>
            <person name="Chinwalla A."/>
            <person name="Mardis E.R."/>
            <person name="Wilson R.K."/>
        </authorList>
    </citation>
    <scope>NUCLEOTIDE SEQUENCE [LARGE SCALE GENOMIC DNA]</scope>
    <source>
        <strain evidence="2">DSM 20544</strain>
    </source>
</reference>
<name>C9KPW5_9FIRM</name>
<dbReference type="InterPro" id="IPR047655">
    <property type="entry name" value="Transpos_IS630-like"/>
</dbReference>
<dbReference type="Pfam" id="PF13358">
    <property type="entry name" value="DDE_3"/>
    <property type="match status" value="1"/>
</dbReference>
<dbReference type="eggNOG" id="COG3335">
    <property type="taxonomic scope" value="Bacteria"/>
</dbReference>
<keyword evidence="3" id="KW-1185">Reference proteome</keyword>
<dbReference type="HOGENOM" id="CLU_041125_1_0_9"/>
<dbReference type="STRING" id="500635.MITSMUL_05273"/>
<proteinExistence type="predicted"/>